<feature type="compositionally biased region" description="Low complexity" evidence="8">
    <location>
        <begin position="967"/>
        <end position="976"/>
    </location>
</feature>
<dbReference type="InterPro" id="IPR017916">
    <property type="entry name" value="SB_dom"/>
</dbReference>
<keyword evidence="5 7" id="KW-0653">Protein transport</keyword>
<evidence type="ECO:0000256" key="6">
    <source>
        <dbReference type="ARBA" id="ARBA00023054"/>
    </source>
</evidence>
<name>A0A1Y2DJL9_9BASI</name>
<dbReference type="OrthoDB" id="306304at2759"/>
<feature type="region of interest" description="Disordered" evidence="8">
    <location>
        <begin position="1"/>
        <end position="33"/>
    </location>
</feature>
<dbReference type="STRING" id="106004.A0A1Y2DJL9"/>
<feature type="region of interest" description="Disordered" evidence="8">
    <location>
        <begin position="489"/>
        <end position="986"/>
    </location>
</feature>
<dbReference type="AlphaFoldDB" id="A0A1Y2DJL9"/>
<dbReference type="SUPFAM" id="SSF54695">
    <property type="entry name" value="POZ domain"/>
    <property type="match status" value="1"/>
</dbReference>
<dbReference type="InterPro" id="IPR016135">
    <property type="entry name" value="UBQ-conjugating_enzyme/RWD"/>
</dbReference>
<feature type="region of interest" description="Disordered" evidence="8">
    <location>
        <begin position="194"/>
        <end position="220"/>
    </location>
</feature>
<dbReference type="PRINTS" id="PR01217">
    <property type="entry name" value="PRICHEXTENSN"/>
</dbReference>
<comment type="caution">
    <text evidence="11">The sequence shown here is derived from an EMBL/GenBank/DDBJ whole genome shotgun (WGS) entry which is preliminary data.</text>
</comment>
<evidence type="ECO:0000256" key="7">
    <source>
        <dbReference type="PROSITE-ProRule" id="PRU00644"/>
    </source>
</evidence>
<proteinExistence type="inferred from homology"/>
<dbReference type="GO" id="GO:0043130">
    <property type="term" value="F:ubiquitin binding"/>
    <property type="evidence" value="ECO:0007669"/>
    <property type="project" value="TreeGrafter"/>
</dbReference>
<evidence type="ECO:0000256" key="5">
    <source>
        <dbReference type="ARBA" id="ARBA00022927"/>
    </source>
</evidence>
<feature type="compositionally biased region" description="Pro residues" evidence="8">
    <location>
        <begin position="574"/>
        <end position="590"/>
    </location>
</feature>
<keyword evidence="12" id="KW-1185">Reference proteome</keyword>
<feature type="compositionally biased region" description="Pro residues" evidence="8">
    <location>
        <begin position="687"/>
        <end position="723"/>
    </location>
</feature>
<dbReference type="InterPro" id="IPR011333">
    <property type="entry name" value="SKP1/BTB/POZ_sf"/>
</dbReference>
<dbReference type="InterPro" id="IPR008883">
    <property type="entry name" value="UEV_N"/>
</dbReference>
<dbReference type="PROSITE" id="PS51312">
    <property type="entry name" value="SB"/>
    <property type="match status" value="1"/>
</dbReference>
<dbReference type="Gene3D" id="6.10.140.820">
    <property type="match status" value="1"/>
</dbReference>
<feature type="compositionally biased region" description="Polar residues" evidence="8">
    <location>
        <begin position="591"/>
        <end position="603"/>
    </location>
</feature>
<evidence type="ECO:0000259" key="9">
    <source>
        <dbReference type="PROSITE" id="PS51312"/>
    </source>
</evidence>
<feature type="compositionally biased region" description="Pro residues" evidence="8">
    <location>
        <begin position="634"/>
        <end position="668"/>
    </location>
</feature>
<dbReference type="InterPro" id="IPR037202">
    <property type="entry name" value="ESCRT_assembly_dom"/>
</dbReference>
<evidence type="ECO:0000256" key="8">
    <source>
        <dbReference type="SAM" id="MobiDB-lite"/>
    </source>
</evidence>
<dbReference type="Pfam" id="PF05743">
    <property type="entry name" value="UEV"/>
    <property type="match status" value="1"/>
</dbReference>
<sequence length="1166" mass="125410">MPNGYTPTGYPSPFTSTSASNSPVAPSSPPSSNLLSSNSLTDHLLSNFREARFTDVVLHCSYSSGEVQRFSLHALIISRSPTLRTILETTSPGPHDVALPLPDPMINHFSLNLALASLYSPTVAAHVCAENAQAMLATASFLGLDDLATLAADICEKEIGRTRHPQEFEKWFVFLKGAGERFEAEARVNIYGEEEKADAGGGPNHQKSNSDSSGGSSSPSHFPKFGSARFHYGAQGARLWGCLLRRIMALPAEYGLVEGGKDAARGYERMVQLLSVLPFTVLKDTIESKKLEIPGEDVARFKLVKAVIAERKRRAGSAFSLELKVPADLSSRIYLSTPSAGLERMQSSIRAACRHYARRDDAVNQVIPVLDQYKGQLYHESTDFTHDDGRVELLLQLTGVLPVTIGAATYHCPIALWLPLDFPTKPPMVFVIPSATLAVKSGPNVDPSGKVSVPYLENWARKGEGCSLLSLINELIPLFSARYPVVTRQQQATPARPPPPPASPASASTQAPPRPPPPPGGARPLSGADQLARAGSGARRDSVGSASDAPPRPPPPPGAAGGGHGAGRPVNGYQPPPPGYPSPPPLPPPQRQQTTFSPLSTQGGPPARPPPPPRQPSPPLRPSSIGSSPSQAPLRPPPPPQGPAPPTFATAQPPPPPPPAHPQPPPLPQEQRQPNGHGYSGSQEMRGPPPPAPPVQPRPPSQTFPPAAPTQPYSPPQPYPPQAPSGGPQPSRQPPFQPQSPLRQPMPPPHQQQRQQPPPPPPSSHYSSHYEPTIRPDSRNSSYDDRSTYAPTVDARSYAPSADGRSYAPSADGRSYAPTSVDGRSYAPTYDGRSYAPTDRSVTPPARASPPPSHRHSSGSYQPRQSQHAYHPQEMGHGFQPTLQGGRPRSAVPPPPSSIASTLSEEYYYHQQQQQQLARASTMPAATSRPPRASHPRKPNLNILDSEPEDLSSPETSPQSLHHPDGSIASSSHHSSAPPPLPPNPALLALRTRLHSKLSLSLSALNSQTQQELQKMDMYEVDLLKGEPAILDEMQRLEVVRGVCENVRERYQAVVEEGEKRLREYEARGEGPEVDEIVCSSTVVYNQLLDLVAEDAALEDTIYHLGRGLNSDTANIDLDRFLKRVRGLAREQFQKRATINKILLALAARGQSRSGSPSASATTATV</sequence>
<dbReference type="SUPFAM" id="SSF54495">
    <property type="entry name" value="UBC-like"/>
    <property type="match status" value="1"/>
</dbReference>
<dbReference type="InterPro" id="IPR052070">
    <property type="entry name" value="ESCRT-I_UEV_domain"/>
</dbReference>
<accession>A0A1Y2DJL9</accession>
<keyword evidence="4" id="KW-0967">Endosome</keyword>
<dbReference type="Gene3D" id="3.30.710.10">
    <property type="entry name" value="Potassium Channel Kv1.1, Chain A"/>
    <property type="match status" value="1"/>
</dbReference>
<feature type="domain" description="SB" evidence="9">
    <location>
        <begin position="1082"/>
        <end position="1152"/>
    </location>
</feature>
<dbReference type="PROSITE" id="PS51322">
    <property type="entry name" value="UEV"/>
    <property type="match status" value="1"/>
</dbReference>
<comment type="subcellular location">
    <subcellularLocation>
        <location evidence="1">Endosome</location>
    </subcellularLocation>
</comment>
<dbReference type="EMBL" id="MCGR01000076">
    <property type="protein sequence ID" value="ORY59432.1"/>
    <property type="molecule type" value="Genomic_DNA"/>
</dbReference>
<evidence type="ECO:0000256" key="1">
    <source>
        <dbReference type="ARBA" id="ARBA00004177"/>
    </source>
</evidence>
<feature type="compositionally biased region" description="Pro residues" evidence="8">
    <location>
        <begin position="512"/>
        <end position="521"/>
    </location>
</feature>
<evidence type="ECO:0000256" key="4">
    <source>
        <dbReference type="ARBA" id="ARBA00022753"/>
    </source>
</evidence>
<dbReference type="Pfam" id="PF00651">
    <property type="entry name" value="BTB"/>
    <property type="match status" value="1"/>
</dbReference>
<dbReference type="CDD" id="cd11685">
    <property type="entry name" value="UEV_TSG101-like"/>
    <property type="match status" value="1"/>
</dbReference>
<dbReference type="SUPFAM" id="SSF140111">
    <property type="entry name" value="Endosomal sorting complex assembly domain"/>
    <property type="match status" value="1"/>
</dbReference>
<dbReference type="Pfam" id="PF09454">
    <property type="entry name" value="Vps23_core"/>
    <property type="match status" value="1"/>
</dbReference>
<dbReference type="SMART" id="SM00225">
    <property type="entry name" value="BTB"/>
    <property type="match status" value="1"/>
</dbReference>
<gene>
    <name evidence="11" type="ORF">BCR35DRAFT_355316</name>
</gene>
<evidence type="ECO:0000256" key="3">
    <source>
        <dbReference type="ARBA" id="ARBA00022448"/>
    </source>
</evidence>
<feature type="domain" description="UEV" evidence="10">
    <location>
        <begin position="343"/>
        <end position="489"/>
    </location>
</feature>
<feature type="compositionally biased region" description="Low complexity" evidence="8">
    <location>
        <begin position="16"/>
        <end position="33"/>
    </location>
</feature>
<keyword evidence="6" id="KW-0175">Coiled coil</keyword>
<feature type="compositionally biased region" description="Pro residues" evidence="8">
    <location>
        <begin position="731"/>
        <end position="763"/>
    </location>
</feature>
<dbReference type="GO" id="GO:0006886">
    <property type="term" value="P:intracellular protein transport"/>
    <property type="evidence" value="ECO:0007669"/>
    <property type="project" value="UniProtKB-ARBA"/>
</dbReference>
<feature type="compositionally biased region" description="Low complexity" evidence="8">
    <location>
        <begin position="207"/>
        <end position="220"/>
    </location>
</feature>
<dbReference type="PANTHER" id="PTHR23306:SF3">
    <property type="entry name" value="TUMOR SUPPRESSOR PROTEIN 101"/>
    <property type="match status" value="1"/>
</dbReference>
<dbReference type="InParanoid" id="A0A1Y2DJL9"/>
<dbReference type="GO" id="GO:0043162">
    <property type="term" value="P:ubiquitin-dependent protein catabolic process via the multivesicular body sorting pathway"/>
    <property type="evidence" value="ECO:0007669"/>
    <property type="project" value="UniProtKB-ARBA"/>
</dbReference>
<dbReference type="Proteomes" id="UP000193467">
    <property type="component" value="Unassembled WGS sequence"/>
</dbReference>
<feature type="compositionally biased region" description="Polar residues" evidence="8">
    <location>
        <begin position="859"/>
        <end position="868"/>
    </location>
</feature>
<feature type="compositionally biased region" description="Basic and acidic residues" evidence="8">
    <location>
        <begin position="772"/>
        <end position="787"/>
    </location>
</feature>
<evidence type="ECO:0000313" key="11">
    <source>
        <dbReference type="EMBL" id="ORY59432.1"/>
    </source>
</evidence>
<evidence type="ECO:0000313" key="12">
    <source>
        <dbReference type="Proteomes" id="UP000193467"/>
    </source>
</evidence>
<evidence type="ECO:0000256" key="2">
    <source>
        <dbReference type="ARBA" id="ARBA00009594"/>
    </source>
</evidence>
<feature type="compositionally biased region" description="Pro residues" evidence="8">
    <location>
        <begin position="606"/>
        <end position="621"/>
    </location>
</feature>
<dbReference type="InterPro" id="IPR000210">
    <property type="entry name" value="BTB/POZ_dom"/>
</dbReference>
<dbReference type="GO" id="GO:0000813">
    <property type="term" value="C:ESCRT I complex"/>
    <property type="evidence" value="ECO:0007669"/>
    <property type="project" value="TreeGrafter"/>
</dbReference>
<evidence type="ECO:0000259" key="10">
    <source>
        <dbReference type="PROSITE" id="PS51322"/>
    </source>
</evidence>
<reference evidence="11 12" key="1">
    <citation type="submission" date="2016-07" db="EMBL/GenBank/DDBJ databases">
        <title>Pervasive Adenine N6-methylation of Active Genes in Fungi.</title>
        <authorList>
            <consortium name="DOE Joint Genome Institute"/>
            <person name="Mondo S.J."/>
            <person name="Dannebaum R.O."/>
            <person name="Kuo R.C."/>
            <person name="Labutti K."/>
            <person name="Haridas S."/>
            <person name="Kuo A."/>
            <person name="Salamov A."/>
            <person name="Ahrendt S.R."/>
            <person name="Lipzen A."/>
            <person name="Sullivan W."/>
            <person name="Andreopoulos W.B."/>
            <person name="Clum A."/>
            <person name="Lindquist E."/>
            <person name="Daum C."/>
            <person name="Ramamoorthy G.K."/>
            <person name="Gryganskyi A."/>
            <person name="Culley D."/>
            <person name="Magnuson J.K."/>
            <person name="James T.Y."/>
            <person name="O'Malley M.A."/>
            <person name="Stajich J.E."/>
            <person name="Spatafora J.W."/>
            <person name="Visel A."/>
            <person name="Grigoriev I.V."/>
        </authorList>
    </citation>
    <scope>NUCLEOTIDE SEQUENCE [LARGE SCALE GENOMIC DNA]</scope>
    <source>
        <strain evidence="11 12">62-1032</strain>
    </source>
</reference>
<comment type="similarity">
    <text evidence="2">Belongs to the ubiquitin-conjugating enzyme family. UEV subfamily.</text>
</comment>
<dbReference type="Gene3D" id="3.10.110.10">
    <property type="entry name" value="Ubiquitin Conjugating Enzyme"/>
    <property type="match status" value="1"/>
</dbReference>
<dbReference type="PANTHER" id="PTHR23306">
    <property type="entry name" value="TUMOR SUSCEPTIBILITY GENE 101 PROTEIN-RELATED"/>
    <property type="match status" value="1"/>
</dbReference>
<keyword evidence="3 7" id="KW-0813">Transport</keyword>
<dbReference type="GO" id="GO:0072666">
    <property type="term" value="P:establishment of protein localization to vacuole"/>
    <property type="evidence" value="ECO:0007669"/>
    <property type="project" value="UniProtKB-ARBA"/>
</dbReference>
<organism evidence="11 12">
    <name type="scientific">Leucosporidium creatinivorum</name>
    <dbReference type="NCBI Taxonomy" id="106004"/>
    <lineage>
        <taxon>Eukaryota</taxon>
        <taxon>Fungi</taxon>
        <taxon>Dikarya</taxon>
        <taxon>Basidiomycota</taxon>
        <taxon>Pucciniomycotina</taxon>
        <taxon>Microbotryomycetes</taxon>
        <taxon>Leucosporidiales</taxon>
        <taxon>Leucosporidium</taxon>
    </lineage>
</organism>
<protein>
    <submittedName>
        <fullName evidence="11">UEV domain-domain-containing protein</fullName>
    </submittedName>
</protein>